<evidence type="ECO:0000256" key="1">
    <source>
        <dbReference type="ARBA" id="ARBA00004141"/>
    </source>
</evidence>
<keyword evidence="4 6" id="KW-0472">Membrane</keyword>
<feature type="transmembrane region" description="Helical" evidence="6">
    <location>
        <begin position="637"/>
        <end position="657"/>
    </location>
</feature>
<dbReference type="PROSITE" id="PS50261">
    <property type="entry name" value="G_PROTEIN_RECEP_F2_4"/>
    <property type="match status" value="1"/>
</dbReference>
<evidence type="ECO:0000256" key="2">
    <source>
        <dbReference type="ARBA" id="ARBA00022692"/>
    </source>
</evidence>
<dbReference type="AlphaFoldDB" id="A0ABD3UYS7"/>
<comment type="subcellular location">
    <subcellularLocation>
        <location evidence="1">Membrane</location>
        <topology evidence="1">Multi-pass membrane protein</topology>
    </subcellularLocation>
</comment>
<evidence type="ECO:0000256" key="3">
    <source>
        <dbReference type="ARBA" id="ARBA00022989"/>
    </source>
</evidence>
<evidence type="ECO:0000256" key="6">
    <source>
        <dbReference type="SAM" id="Phobius"/>
    </source>
</evidence>
<dbReference type="CDD" id="cd15039">
    <property type="entry name" value="7tmB3_Methuselah-like"/>
    <property type="match status" value="1"/>
</dbReference>
<feature type="region of interest" description="Disordered" evidence="5">
    <location>
        <begin position="689"/>
        <end position="709"/>
    </location>
</feature>
<dbReference type="PANTHER" id="PTHR45902:SF4">
    <property type="entry name" value="G-PROTEIN COUPLED RECEPTORS FAMILY 2 PROFILE 2 DOMAIN-CONTAINING PROTEIN"/>
    <property type="match status" value="1"/>
</dbReference>
<dbReference type="EMBL" id="JBJQND010000014">
    <property type="protein sequence ID" value="KAL3853876.1"/>
    <property type="molecule type" value="Genomic_DNA"/>
</dbReference>
<dbReference type="Pfam" id="PF00002">
    <property type="entry name" value="7tm_2"/>
    <property type="match status" value="1"/>
</dbReference>
<keyword evidence="9" id="KW-1185">Reference proteome</keyword>
<reference evidence="8 9" key="1">
    <citation type="submission" date="2024-11" db="EMBL/GenBank/DDBJ databases">
        <title>Chromosome-level genome assembly of the freshwater bivalve Anodonta woodiana.</title>
        <authorList>
            <person name="Chen X."/>
        </authorList>
    </citation>
    <scope>NUCLEOTIDE SEQUENCE [LARGE SCALE GENOMIC DNA]</scope>
    <source>
        <strain evidence="8">MN2024</strain>
        <tissue evidence="8">Gills</tissue>
    </source>
</reference>
<evidence type="ECO:0000256" key="4">
    <source>
        <dbReference type="ARBA" id="ARBA00023136"/>
    </source>
</evidence>
<keyword evidence="2 6" id="KW-0812">Transmembrane</keyword>
<feature type="transmembrane region" description="Helical" evidence="6">
    <location>
        <begin position="466"/>
        <end position="492"/>
    </location>
</feature>
<proteinExistence type="predicted"/>
<dbReference type="PANTHER" id="PTHR45902">
    <property type="entry name" value="LATROPHILIN RECEPTOR-LIKE PROTEIN A"/>
    <property type="match status" value="1"/>
</dbReference>
<dbReference type="GO" id="GO:0016020">
    <property type="term" value="C:membrane"/>
    <property type="evidence" value="ECO:0007669"/>
    <property type="project" value="UniProtKB-SubCell"/>
</dbReference>
<name>A0ABD3UYS7_SINWO</name>
<feature type="transmembrane region" description="Helical" evidence="6">
    <location>
        <begin position="563"/>
        <end position="590"/>
    </location>
</feature>
<dbReference type="Proteomes" id="UP001634394">
    <property type="component" value="Unassembled WGS sequence"/>
</dbReference>
<evidence type="ECO:0000313" key="9">
    <source>
        <dbReference type="Proteomes" id="UP001634394"/>
    </source>
</evidence>
<feature type="transmembrane region" description="Helical" evidence="6">
    <location>
        <begin position="513"/>
        <end position="537"/>
    </location>
</feature>
<gene>
    <name evidence="8" type="ORF">ACJMK2_013175</name>
</gene>
<evidence type="ECO:0000313" key="8">
    <source>
        <dbReference type="EMBL" id="KAL3853876.1"/>
    </source>
</evidence>
<evidence type="ECO:0000259" key="7">
    <source>
        <dbReference type="PROSITE" id="PS50261"/>
    </source>
</evidence>
<feature type="transmembrane region" description="Helical" evidence="6">
    <location>
        <begin position="407"/>
        <end position="428"/>
    </location>
</feature>
<dbReference type="InterPro" id="IPR000832">
    <property type="entry name" value="GPCR_2_secretin-like"/>
</dbReference>
<dbReference type="InterPro" id="IPR017981">
    <property type="entry name" value="GPCR_2-like_7TM"/>
</dbReference>
<evidence type="ECO:0000256" key="5">
    <source>
        <dbReference type="SAM" id="MobiDB-lite"/>
    </source>
</evidence>
<feature type="domain" description="G-protein coupled receptors family 2 profile 2" evidence="7">
    <location>
        <begin position="404"/>
        <end position="659"/>
    </location>
</feature>
<feature type="transmembrane region" description="Helical" evidence="6">
    <location>
        <begin position="440"/>
        <end position="460"/>
    </location>
</feature>
<organism evidence="8 9">
    <name type="scientific">Sinanodonta woodiana</name>
    <name type="common">Chinese pond mussel</name>
    <name type="synonym">Anodonta woodiana</name>
    <dbReference type="NCBI Taxonomy" id="1069815"/>
    <lineage>
        <taxon>Eukaryota</taxon>
        <taxon>Metazoa</taxon>
        <taxon>Spiralia</taxon>
        <taxon>Lophotrochozoa</taxon>
        <taxon>Mollusca</taxon>
        <taxon>Bivalvia</taxon>
        <taxon>Autobranchia</taxon>
        <taxon>Heteroconchia</taxon>
        <taxon>Palaeoheterodonta</taxon>
        <taxon>Unionida</taxon>
        <taxon>Unionoidea</taxon>
        <taxon>Unionidae</taxon>
        <taxon>Unioninae</taxon>
        <taxon>Sinanodonta</taxon>
    </lineage>
</organism>
<accession>A0ABD3UYS7</accession>
<protein>
    <recommendedName>
        <fullName evidence="7">G-protein coupled receptors family 2 profile 2 domain-containing protein</fullName>
    </recommendedName>
</protein>
<dbReference type="InterPro" id="IPR053231">
    <property type="entry name" value="GPCR_LN-TM7"/>
</dbReference>
<comment type="caution">
    <text evidence="8">The sequence shown here is derived from an EMBL/GenBank/DDBJ whole genome shotgun (WGS) entry which is preliminary data.</text>
</comment>
<sequence>MSRNKHTFSSKLPDIYTNSTSDYVLGSLVCNSTYSCIGNSSLARNCFCDEICRHLEDCCLDNRHASDSFTSQPLPPKYVFSCLNIPEVNDGFPFLIVNKCPLNWDGLQVQKMCEEPRQIYLMERIYVTDIYTGVHFRNTYCALCNSVNNYLFWKSEVKCKKNFNQDNIIISNKDCSLRFFPPGPIIKYRACRQNDIIDSCHKADTVANNSVVSLCSNGGYALVYEGMHAYKNIHCASCNAAEKSALLCQPKLVSSIKPVITRIRTFYSYHLLVDLNTGVGKKNGVFVDYRSRCSEDEIYDPFANKCSPVFCFEPFVFNSGKCVLTHYSSEIKSKTAFSSGNQTCLYVPLQSGSFEVLVGKNIRILSTGQIYNETEYRIDGNETFICADIYKQGTGYISMFSYQEVTITLAGGLLSISALLINFVVYACFRQLRNIPGQMLMSLIASLFVANVLFLVSASFEKVSQVCIAVAIAMHYFFLASFCWINIMDFDLWWTFSRQFTVMNNDGKSSKRFCFYSGYAWTLPFLIVIAAVSVNFANIESHVRHWQPNYGAGVCWIRNREALILFFVGPLMLFKLFDIVAFSATTVLIYRARKQSAMVQKTNSKCKFLIYIKLSLIMGLTWIFAIISNIAQIPALWYVFISLNTLQGVFICVSFVCTKKVFRLISAISITSLEKQIKPSVELTSSVASKSHSDRMIQTSPSQSLQDPV</sequence>
<dbReference type="PRINTS" id="PR00249">
    <property type="entry name" value="GPCRSECRETIN"/>
</dbReference>
<keyword evidence="3 6" id="KW-1133">Transmembrane helix</keyword>
<feature type="transmembrane region" description="Helical" evidence="6">
    <location>
        <begin position="610"/>
        <end position="631"/>
    </location>
</feature>
<dbReference type="Gene3D" id="1.20.1070.10">
    <property type="entry name" value="Rhodopsin 7-helix transmembrane proteins"/>
    <property type="match status" value="1"/>
</dbReference>